<feature type="compositionally biased region" description="Low complexity" evidence="1">
    <location>
        <begin position="81"/>
        <end position="106"/>
    </location>
</feature>
<dbReference type="RefSeq" id="WP_284031015.1">
    <property type="nucleotide sequence ID" value="NZ_CP126154.1"/>
</dbReference>
<dbReference type="EMBL" id="JBHTAH010000003">
    <property type="protein sequence ID" value="MFC7068877.1"/>
    <property type="molecule type" value="Genomic_DNA"/>
</dbReference>
<keyword evidence="3" id="KW-1185">Reference proteome</keyword>
<dbReference type="Pfam" id="PF24350">
    <property type="entry name" value="DUF7510"/>
    <property type="match status" value="1"/>
</dbReference>
<proteinExistence type="predicted"/>
<reference evidence="2 3" key="1">
    <citation type="journal article" date="2019" name="Int. J. Syst. Evol. Microbiol.">
        <title>The Global Catalogue of Microorganisms (GCM) 10K type strain sequencing project: providing services to taxonomists for standard genome sequencing and annotation.</title>
        <authorList>
            <consortium name="The Broad Institute Genomics Platform"/>
            <consortium name="The Broad Institute Genome Sequencing Center for Infectious Disease"/>
            <person name="Wu L."/>
            <person name="Ma J."/>
        </authorList>
    </citation>
    <scope>NUCLEOTIDE SEQUENCE [LARGE SCALE GENOMIC DNA]</scope>
    <source>
        <strain evidence="2 3">DT31</strain>
    </source>
</reference>
<comment type="caution">
    <text evidence="2">The sequence shown here is derived from an EMBL/GenBank/DDBJ whole genome shotgun (WGS) entry which is preliminary data.</text>
</comment>
<dbReference type="InterPro" id="IPR055932">
    <property type="entry name" value="DUF7510"/>
</dbReference>
<protein>
    <submittedName>
        <fullName evidence="2">Uncharacterized protein</fullName>
    </submittedName>
</protein>
<dbReference type="GeneID" id="81125877"/>
<gene>
    <name evidence="2" type="ORF">ACFQL9_04410</name>
</gene>
<accession>A0ABD5WA86</accession>
<feature type="region of interest" description="Disordered" evidence="1">
    <location>
        <begin position="1"/>
        <end position="26"/>
    </location>
</feature>
<feature type="compositionally biased region" description="Basic and acidic residues" evidence="1">
    <location>
        <begin position="133"/>
        <end position="147"/>
    </location>
</feature>
<organism evidence="2 3">
    <name type="scientific">Halobaculum lipolyticum</name>
    <dbReference type="NCBI Taxonomy" id="3032001"/>
    <lineage>
        <taxon>Archaea</taxon>
        <taxon>Methanobacteriati</taxon>
        <taxon>Methanobacteriota</taxon>
        <taxon>Stenosarchaea group</taxon>
        <taxon>Halobacteria</taxon>
        <taxon>Halobacteriales</taxon>
        <taxon>Haloferacaceae</taxon>
        <taxon>Halobaculum</taxon>
    </lineage>
</organism>
<dbReference type="AlphaFoldDB" id="A0ABD5WA86"/>
<sequence length="147" mass="15493">MEGSHDDTSAADADAPEEDRPVSVDIDIADGRTTILVTGDRDAAVVVESVSGEHIYLPPEDFERPPRSDGAGGHDGAGPRPSDSPYQSVSDSPYQSVSSDSPYQSPDGSDSPYQRGGPAPEHAGLEPTADGFRILHPEPATDVRILR</sequence>
<evidence type="ECO:0000313" key="3">
    <source>
        <dbReference type="Proteomes" id="UP001596461"/>
    </source>
</evidence>
<feature type="region of interest" description="Disordered" evidence="1">
    <location>
        <begin position="51"/>
        <end position="147"/>
    </location>
</feature>
<evidence type="ECO:0000313" key="2">
    <source>
        <dbReference type="EMBL" id="MFC7068877.1"/>
    </source>
</evidence>
<evidence type="ECO:0000256" key="1">
    <source>
        <dbReference type="SAM" id="MobiDB-lite"/>
    </source>
</evidence>
<dbReference type="Proteomes" id="UP001596461">
    <property type="component" value="Unassembled WGS sequence"/>
</dbReference>
<name>A0ABD5WA86_9EURY</name>